<reference evidence="1 2" key="1">
    <citation type="journal article" date="2016" name="PLoS Pathog.">
        <title>Biosynthesis of antibiotic leucinostatins in bio-control fungus Purpureocillium lilacinum and their inhibition on phytophthora revealed by genome mining.</title>
        <authorList>
            <person name="Wang G."/>
            <person name="Liu Z."/>
            <person name="Lin R."/>
            <person name="Li E."/>
            <person name="Mao Z."/>
            <person name="Ling J."/>
            <person name="Yang Y."/>
            <person name="Yin W.B."/>
            <person name="Xie B."/>
        </authorList>
    </citation>
    <scope>NUCLEOTIDE SEQUENCE [LARGE SCALE GENOMIC DNA]</scope>
    <source>
        <strain evidence="1">170</strain>
    </source>
</reference>
<sequence>MEQVINQGMQLHQAKMLAKLNYAYFKHCNMSSTFEDIVDELNAWRIKIMQQLEEIVPAQVKELLERMEQERVGDMVREFAYGWFLEIEKLTKEARRTGEDLEMPDISEEQETINILWAMVKCARAEDQKIFQMSEI</sequence>
<dbReference type="EMBL" id="LSBJ02000008">
    <property type="protein sequence ID" value="OAQ60448.1"/>
    <property type="molecule type" value="Genomic_DNA"/>
</dbReference>
<protein>
    <submittedName>
        <fullName evidence="1">Uncharacterized protein</fullName>
    </submittedName>
</protein>
<dbReference type="KEGG" id="pchm:VFPPC_06588"/>
<evidence type="ECO:0000313" key="1">
    <source>
        <dbReference type="EMBL" id="OAQ60448.1"/>
    </source>
</evidence>
<dbReference type="Proteomes" id="UP000078397">
    <property type="component" value="Unassembled WGS sequence"/>
</dbReference>
<proteinExistence type="predicted"/>
<comment type="caution">
    <text evidence="1">The sequence shown here is derived from an EMBL/GenBank/DDBJ whole genome shotgun (WGS) entry which is preliminary data.</text>
</comment>
<gene>
    <name evidence="1" type="ORF">VFPPC_06588</name>
</gene>
<dbReference type="RefSeq" id="XP_018138326.1">
    <property type="nucleotide sequence ID" value="XM_018285598.1"/>
</dbReference>
<keyword evidence="2" id="KW-1185">Reference proteome</keyword>
<organism evidence="1 2">
    <name type="scientific">Pochonia chlamydosporia 170</name>
    <dbReference type="NCBI Taxonomy" id="1380566"/>
    <lineage>
        <taxon>Eukaryota</taxon>
        <taxon>Fungi</taxon>
        <taxon>Dikarya</taxon>
        <taxon>Ascomycota</taxon>
        <taxon>Pezizomycotina</taxon>
        <taxon>Sordariomycetes</taxon>
        <taxon>Hypocreomycetidae</taxon>
        <taxon>Hypocreales</taxon>
        <taxon>Clavicipitaceae</taxon>
        <taxon>Pochonia</taxon>
    </lineage>
</organism>
<name>A0A179F4U0_METCM</name>
<evidence type="ECO:0000313" key="2">
    <source>
        <dbReference type="Proteomes" id="UP000078397"/>
    </source>
</evidence>
<accession>A0A179F4U0</accession>
<dbReference type="GeneID" id="28849592"/>
<dbReference type="AlphaFoldDB" id="A0A179F4U0"/>